<dbReference type="InterPro" id="IPR014752">
    <property type="entry name" value="Arrestin-like_C"/>
</dbReference>
<dbReference type="Pfam" id="PF00339">
    <property type="entry name" value="Arrestin_N"/>
    <property type="match status" value="1"/>
</dbReference>
<dbReference type="GO" id="GO:0030674">
    <property type="term" value="F:protein-macromolecule adaptor activity"/>
    <property type="evidence" value="ECO:0007669"/>
    <property type="project" value="TreeGrafter"/>
</dbReference>
<dbReference type="GO" id="GO:0070086">
    <property type="term" value="P:ubiquitin-dependent endocytosis"/>
    <property type="evidence" value="ECO:0007669"/>
    <property type="project" value="TreeGrafter"/>
</dbReference>
<reference evidence="3 4" key="1">
    <citation type="submission" date="2015-01" db="EMBL/GenBank/DDBJ databases">
        <title>The Genome Sequence of Exophiala sideris CBS121828.</title>
        <authorList>
            <consortium name="The Broad Institute Genomics Platform"/>
            <person name="Cuomo C."/>
            <person name="de Hoog S."/>
            <person name="Gorbushina A."/>
            <person name="Stielow B."/>
            <person name="Teixiera M."/>
            <person name="Abouelleil A."/>
            <person name="Chapman S.B."/>
            <person name="Priest M."/>
            <person name="Young S.K."/>
            <person name="Wortman J."/>
            <person name="Nusbaum C."/>
            <person name="Birren B."/>
        </authorList>
    </citation>
    <scope>NUCLEOTIDE SEQUENCE [LARGE SCALE GENOMIC DNA]</scope>
    <source>
        <strain evidence="3 4">CBS 121828</strain>
    </source>
</reference>
<evidence type="ECO:0000259" key="1">
    <source>
        <dbReference type="Pfam" id="PF00339"/>
    </source>
</evidence>
<name>A0A0D1ZBC6_9EURO</name>
<feature type="domain" description="Arrestin C-terminal-like" evidence="2">
    <location>
        <begin position="288"/>
        <end position="468"/>
    </location>
</feature>
<dbReference type="PANTHER" id="PTHR11188:SF174">
    <property type="entry name" value="ARRESTIN-RELATED TRAFFICKING ADAPTER 10-RELATED"/>
    <property type="match status" value="1"/>
</dbReference>
<dbReference type="Proteomes" id="UP000053599">
    <property type="component" value="Unassembled WGS sequence"/>
</dbReference>
<dbReference type="GO" id="GO:0005829">
    <property type="term" value="C:cytosol"/>
    <property type="evidence" value="ECO:0007669"/>
    <property type="project" value="TreeGrafter"/>
</dbReference>
<dbReference type="InterPro" id="IPR011022">
    <property type="entry name" value="Arrestin_C-like"/>
</dbReference>
<proteinExistence type="predicted"/>
<feature type="domain" description="Arrestin-like N-terminal" evidence="1">
    <location>
        <begin position="139"/>
        <end position="265"/>
    </location>
</feature>
<dbReference type="AlphaFoldDB" id="A0A0D1ZBC6"/>
<dbReference type="OrthoDB" id="2333384at2759"/>
<organism evidence="3 4">
    <name type="scientific">Exophiala sideris</name>
    <dbReference type="NCBI Taxonomy" id="1016849"/>
    <lineage>
        <taxon>Eukaryota</taxon>
        <taxon>Fungi</taxon>
        <taxon>Dikarya</taxon>
        <taxon>Ascomycota</taxon>
        <taxon>Pezizomycotina</taxon>
        <taxon>Eurotiomycetes</taxon>
        <taxon>Chaetothyriomycetidae</taxon>
        <taxon>Chaetothyriales</taxon>
        <taxon>Herpotrichiellaceae</taxon>
        <taxon>Exophiala</taxon>
    </lineage>
</organism>
<gene>
    <name evidence="3" type="ORF">PV11_06008</name>
</gene>
<dbReference type="Pfam" id="PF02752">
    <property type="entry name" value="Arrestin_C"/>
    <property type="match status" value="1"/>
</dbReference>
<dbReference type="GO" id="GO:0031625">
    <property type="term" value="F:ubiquitin protein ligase binding"/>
    <property type="evidence" value="ECO:0007669"/>
    <property type="project" value="TreeGrafter"/>
</dbReference>
<dbReference type="InterPro" id="IPR050357">
    <property type="entry name" value="Arrestin_domain-protein"/>
</dbReference>
<accession>A0A0D1ZBC6</accession>
<protein>
    <recommendedName>
        <fullName evidence="5">Arrestin C-terminal-like domain-containing protein</fullName>
    </recommendedName>
</protein>
<evidence type="ECO:0000313" key="3">
    <source>
        <dbReference type="EMBL" id="KIV84033.1"/>
    </source>
</evidence>
<dbReference type="Gene3D" id="2.60.40.640">
    <property type="match status" value="1"/>
</dbReference>
<dbReference type="EMBL" id="KN846952">
    <property type="protein sequence ID" value="KIV84033.1"/>
    <property type="molecule type" value="Genomic_DNA"/>
</dbReference>
<evidence type="ECO:0000259" key="2">
    <source>
        <dbReference type="Pfam" id="PF02752"/>
    </source>
</evidence>
<evidence type="ECO:0000313" key="4">
    <source>
        <dbReference type="Proteomes" id="UP000053599"/>
    </source>
</evidence>
<dbReference type="HOGENOM" id="CLU_521786_0_0_1"/>
<sequence>MEGFKEVTSAIEGRLFVSTKKHHEAEKNNGAYFQSRPETLPMVDSWLSPFAKSIDITGNTKSISTKGSHEMVNDRPRLPHRVSVRHRGRDLPKLRSRGGDSVSMTNSDAFTVALELAEPILYLEGYDFPHNSAHRSAVLRGFMHLDVSRQVSLSELSVTFRGISRTIWPEAWRVRRLKKTCEEDIVHHSWDYLKRDPTVDDHTSRAPRIFESGQYTYAFELPLESSLPETIDLPMGKVTYSLTASATEAGRHSNVSSFTQAITLIRIPCMCSLELTEPYEVHGLLHGLRYSFALAAKSCRVGGQLPLRIRISSPTDRSWQSINVSLVEDVQYRTRDGLVHREQSRSKAVLYTKRAKRDPLHQRALRRISAAGEKMATTYAGNVIIEKDQPRRSGSVSHLEHGDLNQMDERAILTLPSCSTIEADTAYKCLYVRHYLLITIVAEVEVNENSRKHLEIRLRMPVHVLTCKLCDGNATLPEYSENPADLALDRPEDLCRCASYTRTSMREASPGESLVSVVTSNV</sequence>
<evidence type="ECO:0008006" key="5">
    <source>
        <dbReference type="Google" id="ProtNLM"/>
    </source>
</evidence>
<dbReference type="InterPro" id="IPR011021">
    <property type="entry name" value="Arrestin-like_N"/>
</dbReference>
<dbReference type="STRING" id="1016849.A0A0D1ZBC6"/>
<dbReference type="PANTHER" id="PTHR11188">
    <property type="entry name" value="ARRESTIN DOMAIN CONTAINING PROTEIN"/>
    <property type="match status" value="1"/>
</dbReference>